<proteinExistence type="predicted"/>
<keyword evidence="2" id="KW-1185">Reference proteome</keyword>
<dbReference type="SUPFAM" id="SSF160713">
    <property type="entry name" value="YqaI-like"/>
    <property type="match status" value="1"/>
</dbReference>
<accession>A0A6G7WED2</accession>
<dbReference type="KEGG" id="jpo:G7058_00025"/>
<dbReference type="AlphaFoldDB" id="A0A6G7WED2"/>
<dbReference type="Proteomes" id="UP000501830">
    <property type="component" value="Chromosome"/>
</dbReference>
<dbReference type="GeneID" id="94551640"/>
<evidence type="ECO:0000313" key="1">
    <source>
        <dbReference type="EMBL" id="QIK50586.1"/>
    </source>
</evidence>
<sequence length="76" mass="9147">MIINEFQRFEEPETDYFELEQWNGGEIYRGEEYLHMQHNGDFVLLEKETILEYLSDHYDFTLELLDNAAIRKVAGE</sequence>
<protein>
    <submittedName>
        <fullName evidence="1">Uncharacterized protein</fullName>
    </submittedName>
</protein>
<gene>
    <name evidence="1" type="ORF">G7058_00025</name>
</gene>
<organism evidence="1 2">
    <name type="scientific">Jeotgalibaca porci</name>
    <dbReference type="NCBI Taxonomy" id="1868793"/>
    <lineage>
        <taxon>Bacteria</taxon>
        <taxon>Bacillati</taxon>
        <taxon>Bacillota</taxon>
        <taxon>Bacilli</taxon>
        <taxon>Lactobacillales</taxon>
        <taxon>Carnobacteriaceae</taxon>
        <taxon>Jeotgalibaca</taxon>
    </lineage>
</organism>
<name>A0A6G7WED2_9LACT</name>
<reference evidence="1 2" key="1">
    <citation type="journal article" date="2017" name="Int. J. Syst. Evol. Microbiol.">
        <title>Jeotgalibaca porci sp. nov. and Jeotgalibaca arthritidis sp. nov., isolated from pigs, and emended description of the genus Jeotgalibaca.</title>
        <authorList>
            <person name="Zamora L."/>
            <person name="Perez-Sancho M."/>
            <person name="Dominguez L."/>
            <person name="Fernandez-Garayzabal J.F."/>
            <person name="Vela A.I."/>
        </authorList>
    </citation>
    <scope>NUCLEOTIDE SEQUENCE [LARGE SCALE GENOMIC DNA]</scope>
    <source>
        <strain evidence="1 2">CCUG 69148</strain>
    </source>
</reference>
<dbReference type="RefSeq" id="WP_166061628.1">
    <property type="nucleotide sequence ID" value="NZ_CP049889.1"/>
</dbReference>
<dbReference type="InterPro" id="IPR023118">
    <property type="entry name" value="YqaI_dom_sf"/>
</dbReference>
<dbReference type="EMBL" id="CP049889">
    <property type="protein sequence ID" value="QIK50586.1"/>
    <property type="molecule type" value="Genomic_DNA"/>
</dbReference>
<evidence type="ECO:0000313" key="2">
    <source>
        <dbReference type="Proteomes" id="UP000501830"/>
    </source>
</evidence>